<dbReference type="EMBL" id="CAJA01000368">
    <property type="protein sequence ID" value="CCH74361.1"/>
    <property type="molecule type" value="Genomic_DNA"/>
</dbReference>
<dbReference type="InterPro" id="IPR037171">
    <property type="entry name" value="NagB/RpiA_transferase-like"/>
</dbReference>
<dbReference type="AlphaFoldDB" id="W6JZZ6"/>
<organism evidence="5 6">
    <name type="scientific">Nostocoides australiense Ben110</name>
    <dbReference type="NCBI Taxonomy" id="1193182"/>
    <lineage>
        <taxon>Bacteria</taxon>
        <taxon>Bacillati</taxon>
        <taxon>Actinomycetota</taxon>
        <taxon>Actinomycetes</taxon>
        <taxon>Micrococcales</taxon>
        <taxon>Intrasporangiaceae</taxon>
        <taxon>Nostocoides</taxon>
    </lineage>
</organism>
<comment type="caution">
    <text evidence="5">The sequence shown here is derived from an EMBL/GenBank/DDBJ whole genome shotgun (WGS) entry which is preliminary data.</text>
</comment>
<dbReference type="Gene3D" id="3.40.1080.10">
    <property type="entry name" value="Glutaconate Coenzyme A-transferase"/>
    <property type="match status" value="1"/>
</dbReference>
<dbReference type="STRING" id="1193182.BN11_430001"/>
<evidence type="ECO:0000259" key="4">
    <source>
        <dbReference type="Pfam" id="PF13336"/>
    </source>
</evidence>
<dbReference type="Proteomes" id="UP000035763">
    <property type="component" value="Unassembled WGS sequence"/>
</dbReference>
<dbReference type="Gene3D" id="3.40.1080.20">
    <property type="entry name" value="Acetyl-CoA hydrolase/transferase C-terminal domain"/>
    <property type="match status" value="1"/>
</dbReference>
<dbReference type="Pfam" id="PF02550">
    <property type="entry name" value="AcetylCoA_hydro"/>
    <property type="match status" value="1"/>
</dbReference>
<dbReference type="GO" id="GO:0008775">
    <property type="term" value="F:acetate CoA-transferase activity"/>
    <property type="evidence" value="ECO:0007669"/>
    <property type="project" value="InterPro"/>
</dbReference>
<keyword evidence="2 5" id="KW-0808">Transferase</keyword>
<accession>W6JZZ6</accession>
<dbReference type="EC" id="2.8.3.-" evidence="5"/>
<evidence type="ECO:0000313" key="6">
    <source>
        <dbReference type="Proteomes" id="UP000035763"/>
    </source>
</evidence>
<dbReference type="Gene3D" id="3.30.750.70">
    <property type="entry name" value="4-hydroxybutyrate coenzyme like domains"/>
    <property type="match status" value="1"/>
</dbReference>
<comment type="similarity">
    <text evidence="1">Belongs to the acetyl-CoA hydrolase/transferase family.</text>
</comment>
<dbReference type="PANTHER" id="PTHR21432">
    <property type="entry name" value="ACETYL-COA HYDROLASE-RELATED"/>
    <property type="match status" value="1"/>
</dbReference>
<evidence type="ECO:0000256" key="1">
    <source>
        <dbReference type="ARBA" id="ARBA00009632"/>
    </source>
</evidence>
<dbReference type="Pfam" id="PF13336">
    <property type="entry name" value="AcetylCoA_hyd_C"/>
    <property type="match status" value="1"/>
</dbReference>
<keyword evidence="6" id="KW-1185">Reference proteome</keyword>
<dbReference type="GO" id="GO:0006083">
    <property type="term" value="P:acetate metabolic process"/>
    <property type="evidence" value="ECO:0007669"/>
    <property type="project" value="InterPro"/>
</dbReference>
<evidence type="ECO:0000256" key="2">
    <source>
        <dbReference type="ARBA" id="ARBA00022679"/>
    </source>
</evidence>
<evidence type="ECO:0000313" key="5">
    <source>
        <dbReference type="EMBL" id="CCH74361.1"/>
    </source>
</evidence>
<dbReference type="RefSeq" id="WP_048694944.1">
    <property type="nucleotide sequence ID" value="NZ_HG764815.1"/>
</dbReference>
<dbReference type="InterPro" id="IPR003702">
    <property type="entry name" value="ActCoA_hydro_N"/>
</dbReference>
<protein>
    <submittedName>
        <fullName evidence="5">4-hydroxybutyrate coenzyme A transferase</fullName>
        <ecNumber evidence="5">2.8.3.-</ecNumber>
    </submittedName>
</protein>
<evidence type="ECO:0000259" key="3">
    <source>
        <dbReference type="Pfam" id="PF02550"/>
    </source>
</evidence>
<reference evidence="5 6" key="1">
    <citation type="journal article" date="2013" name="ISME J.">
        <title>A metabolic model for members of the genus Tetrasphaera involved in enhanced biological phosphorus removal.</title>
        <authorList>
            <person name="Kristiansen R."/>
            <person name="Nguyen H.T.T."/>
            <person name="Saunders A.M."/>
            <person name="Nielsen J.L."/>
            <person name="Wimmer R."/>
            <person name="Le V.Q."/>
            <person name="McIlroy S.J."/>
            <person name="Petrovski S."/>
            <person name="Seviour R.J."/>
            <person name="Calteau A."/>
            <person name="Nielsen K.L."/>
            <person name="Nielsen P.H."/>
        </authorList>
    </citation>
    <scope>NUCLEOTIDE SEQUENCE [LARGE SCALE GENOMIC DNA]</scope>
    <source>
        <strain evidence="5 6">Ben110</strain>
    </source>
</reference>
<feature type="domain" description="Acetyl-CoA hydrolase/transferase N-terminal" evidence="3">
    <location>
        <begin position="8"/>
        <end position="176"/>
    </location>
</feature>
<gene>
    <name evidence="5" type="primary">cat</name>
    <name evidence="5" type="ORF">BN11_430001</name>
</gene>
<dbReference type="InterPro" id="IPR038460">
    <property type="entry name" value="AcetylCoA_hyd_C_sf"/>
</dbReference>
<name>W6JZZ6_9MICO</name>
<dbReference type="PANTHER" id="PTHR21432:SF20">
    <property type="entry name" value="ACETYL-COA HYDROLASE"/>
    <property type="match status" value="1"/>
</dbReference>
<sequence length="430" mass="46125">MSSLLQHKLMSATEAIDLLGGGQTVVVPTGAGEPPTLLTELSKRRREFHGVTVSQILATCPFDYFDAETADNVRHSAYFLGGAARPGAREGYGDVVPTHFSMIPEMLRRGVLPVDAVFSVCSPPNENDYVYLGLAADYTMAAISRARTVVLEMHPGVPQTNGMCRVHLSEVTGIVESRGDLTEIGPNPIGPTEIAIAEHVAELIPDGATLQIGYGSIPDAIVQQLTHKHDLGVHTEMFGNGLLDLIESGAVTNERKSLHTGQTVLTFAMGSLRLYEYLHRNPKMLILPVDLVNDPYLAGQNDLLHSINGSLQIDLIGQCGSESLGSVPYSGTGGQTDFVRAANRSRGGKSFIVLPSTAKGGTISRIVPVLAPGTHVTTPKNDTDLVVTEFGVARLRGKNLNQRARELIAIAHPDFRDELLHAATALNLVY</sequence>
<feature type="domain" description="Acetyl-CoA hydrolase/transferase C-terminal" evidence="4">
    <location>
        <begin position="270"/>
        <end position="422"/>
    </location>
</feature>
<dbReference type="InterPro" id="IPR046433">
    <property type="entry name" value="ActCoA_hydro"/>
</dbReference>
<proteinExistence type="inferred from homology"/>
<dbReference type="InterPro" id="IPR026888">
    <property type="entry name" value="AcetylCoA_hyd_C"/>
</dbReference>
<dbReference type="SUPFAM" id="SSF100950">
    <property type="entry name" value="NagB/RpiA/CoA transferase-like"/>
    <property type="match status" value="2"/>
</dbReference>